<proteinExistence type="predicted"/>
<dbReference type="AlphaFoldDB" id="A0A5R8LS84"/>
<evidence type="ECO:0000313" key="3">
    <source>
        <dbReference type="Proteomes" id="UP000307781"/>
    </source>
</evidence>
<name>A0A5R8LS84_LACZE</name>
<dbReference type="Proteomes" id="UP000307781">
    <property type="component" value="Unassembled WGS sequence"/>
</dbReference>
<comment type="caution">
    <text evidence="1">The sequence shown here is derived from an EMBL/GenBank/DDBJ whole genome shotgun (WGS) entry which is preliminary data.</text>
</comment>
<dbReference type="EMBL" id="VBWO01000004">
    <property type="protein sequence ID" value="TLF40114.1"/>
    <property type="molecule type" value="Genomic_DNA"/>
</dbReference>
<dbReference type="Proteomes" id="UP000309885">
    <property type="component" value="Unassembled WGS sequence"/>
</dbReference>
<evidence type="ECO:0000313" key="2">
    <source>
        <dbReference type="EMBL" id="TLF43944.1"/>
    </source>
</evidence>
<accession>A0A5R8LS84</accession>
<organism evidence="1 4">
    <name type="scientific">Lacticaseibacillus zeae</name>
    <name type="common">Lactobacillus zeae</name>
    <dbReference type="NCBI Taxonomy" id="57037"/>
    <lineage>
        <taxon>Bacteria</taxon>
        <taxon>Bacillati</taxon>
        <taxon>Bacillota</taxon>
        <taxon>Bacilli</taxon>
        <taxon>Lactobacillales</taxon>
        <taxon>Lactobacillaceae</taxon>
        <taxon>Lacticaseibacillus</taxon>
    </lineage>
</organism>
<protein>
    <submittedName>
        <fullName evidence="1">Uncharacterized protein</fullName>
    </submittedName>
</protein>
<dbReference type="EMBL" id="VBWN01000001">
    <property type="protein sequence ID" value="TLF43944.1"/>
    <property type="molecule type" value="Genomic_DNA"/>
</dbReference>
<evidence type="ECO:0000313" key="1">
    <source>
        <dbReference type="EMBL" id="TLF40114.1"/>
    </source>
</evidence>
<reference evidence="3 4" key="1">
    <citation type="submission" date="2019-05" db="EMBL/GenBank/DDBJ databases">
        <title>Genome-based reclassification of Lactobacillus casei as Lactobacillus casei subsp. casei. subsp.nov., description of Lactobacillus casei subsp. zeae subsp. nov., and emended description of Lactobacillus casei.</title>
        <authorList>
            <person name="Huang C.-H."/>
        </authorList>
    </citation>
    <scope>NUCLEOTIDE SEQUENCE [LARGE SCALE GENOMIC DNA]</scope>
    <source>
        <strain evidence="1 4">CRBIP24.44</strain>
        <strain evidence="2 3">CRBIP24.58</strain>
    </source>
</reference>
<evidence type="ECO:0000313" key="4">
    <source>
        <dbReference type="Proteomes" id="UP000309885"/>
    </source>
</evidence>
<gene>
    <name evidence="2" type="ORF">FEI14_02660</name>
    <name evidence="1" type="ORF">FEI15_05665</name>
</gene>
<sequence length="60" mass="6636">MNHSKGVLLPFCGSIGAKYRPFQGDRPCFFMVRYLGGVSLFSEAILSHFLSFCTTEGVQS</sequence>